<keyword evidence="2" id="KW-1185">Reference proteome</keyword>
<evidence type="ECO:0008006" key="3">
    <source>
        <dbReference type="Google" id="ProtNLM"/>
    </source>
</evidence>
<protein>
    <recommendedName>
        <fullName evidence="3">Antibiotic biosynthesis monooxygenase</fullName>
    </recommendedName>
</protein>
<organism evidence="1 2">
    <name type="scientific">Kibdelosporangium philippinense</name>
    <dbReference type="NCBI Taxonomy" id="211113"/>
    <lineage>
        <taxon>Bacteria</taxon>
        <taxon>Bacillati</taxon>
        <taxon>Actinomycetota</taxon>
        <taxon>Actinomycetes</taxon>
        <taxon>Pseudonocardiales</taxon>
        <taxon>Pseudonocardiaceae</taxon>
        <taxon>Kibdelosporangium</taxon>
    </lineage>
</organism>
<gene>
    <name evidence="1" type="ORF">LWC34_46785</name>
</gene>
<evidence type="ECO:0000313" key="1">
    <source>
        <dbReference type="EMBL" id="MCE7010263.1"/>
    </source>
</evidence>
<comment type="caution">
    <text evidence="1">The sequence shown here is derived from an EMBL/GenBank/DDBJ whole genome shotgun (WGS) entry which is preliminary data.</text>
</comment>
<evidence type="ECO:0000313" key="2">
    <source>
        <dbReference type="Proteomes" id="UP001521150"/>
    </source>
</evidence>
<accession>A0ABS8ZV15</accession>
<dbReference type="RefSeq" id="WP_233731820.1">
    <property type="nucleotide sequence ID" value="NZ_JAJVCN010000004.1"/>
</dbReference>
<proteinExistence type="predicted"/>
<reference evidence="1 2" key="1">
    <citation type="submission" date="2021-12" db="EMBL/GenBank/DDBJ databases">
        <title>Genome sequence of Kibdelosporangium philippinense ATCC 49844.</title>
        <authorList>
            <person name="Fedorov E.A."/>
            <person name="Omeragic M."/>
            <person name="Shalygina K.F."/>
            <person name="Maclea K.S."/>
        </authorList>
    </citation>
    <scope>NUCLEOTIDE SEQUENCE [LARGE SCALE GENOMIC DNA]</scope>
    <source>
        <strain evidence="1 2">ATCC 49844</strain>
    </source>
</reference>
<name>A0ABS8ZV15_9PSEU</name>
<dbReference type="EMBL" id="JAJVCN010000004">
    <property type="protein sequence ID" value="MCE7010263.1"/>
    <property type="molecule type" value="Genomic_DNA"/>
</dbReference>
<sequence>MSGPFIFIATNKVLDRKLEDEKNRMPGWVRYIQEREPRTIGFHEYRSADGTEVEFVQIHPDTDSFEHHLRVVAESDMSFKDTLSGTTSIRIYGQPSEAILEMLNQQAGAGVSVTILPEHFGGFTRS</sequence>
<dbReference type="Proteomes" id="UP001521150">
    <property type="component" value="Unassembled WGS sequence"/>
</dbReference>